<dbReference type="Gene3D" id="1.10.260.40">
    <property type="entry name" value="lambda repressor-like DNA-binding domains"/>
    <property type="match status" value="1"/>
</dbReference>
<accession>A0A2R4NCE3</accession>
<organism evidence="1">
    <name type="scientific">Clostridioides difficile</name>
    <name type="common">Peptoclostridium difficile</name>
    <dbReference type="NCBI Taxonomy" id="1496"/>
    <lineage>
        <taxon>Bacteria</taxon>
        <taxon>Bacillati</taxon>
        <taxon>Bacillota</taxon>
        <taxon>Clostridia</taxon>
        <taxon>Peptostreptococcales</taxon>
        <taxon>Peptostreptococcaceae</taxon>
        <taxon>Clostridioides</taxon>
    </lineage>
</organism>
<dbReference type="InterPro" id="IPR010982">
    <property type="entry name" value="Lambda_DNA-bd_dom_sf"/>
</dbReference>
<name>A0A2R4NCE3_CLODI</name>
<dbReference type="AlphaFoldDB" id="A0A2R4NCE3"/>
<dbReference type="RefSeq" id="WP_172692573.1">
    <property type="nucleotide sequence ID" value="NZ_MF547664.1"/>
</dbReference>
<dbReference type="SUPFAM" id="SSF47413">
    <property type="entry name" value="lambda repressor-like DNA-binding domains"/>
    <property type="match status" value="1"/>
</dbReference>
<sequence length="134" mass="15582">MKLKEVTPFGKILRKIRIDNDETLKDMSEKFNVTSSHLSAVETGKRSIPKQWQDIIVKEYNLNENETNQLKKSILHSATEVKINTIDLNKDEKELVFAFASRFKHLNSQDKEEIKSILKKIDSKEFSGFPTRND</sequence>
<protein>
    <submittedName>
        <fullName evidence="1">Helix-turn-helix domain protein</fullName>
    </submittedName>
</protein>
<geneLocation type="plasmid" evidence="1">
    <name>LIBA6289</name>
</geneLocation>
<dbReference type="CDD" id="cd00093">
    <property type="entry name" value="HTH_XRE"/>
    <property type="match status" value="1"/>
</dbReference>
<dbReference type="EMBL" id="MF547664">
    <property type="protein sequence ID" value="AVX33700.1"/>
    <property type="molecule type" value="Genomic_DNA"/>
</dbReference>
<keyword evidence="1" id="KW-0614">Plasmid</keyword>
<gene>
    <name evidence="1" type="ORF">plasmid_LIBA6289_00014</name>
</gene>
<dbReference type="GO" id="GO:0003677">
    <property type="term" value="F:DNA binding"/>
    <property type="evidence" value="ECO:0007669"/>
    <property type="project" value="InterPro"/>
</dbReference>
<evidence type="ECO:0000313" key="1">
    <source>
        <dbReference type="EMBL" id="AVX33700.1"/>
    </source>
</evidence>
<dbReference type="InterPro" id="IPR001387">
    <property type="entry name" value="Cro/C1-type_HTH"/>
</dbReference>
<proteinExistence type="predicted"/>
<reference evidence="1" key="1">
    <citation type="journal article" date="2018" name="Genome Biol. Evol.">
        <title>Two Groups of Cocirculating, Epidemic Clostridiodes difficile Strains Microdiversify through Different Mechanisms.</title>
        <authorList>
            <person name="Murillo T."/>
            <person name="Ramirez-Vargas G."/>
            <person name="Riedel T."/>
            <person name="Overmann J."/>
            <person name="Andersen J.M."/>
            <person name="Guzman-Verri C."/>
            <person name="Chaves-Olarte E."/>
            <person name="Rodriguez C."/>
        </authorList>
    </citation>
    <scope>NUCLEOTIDE SEQUENCE</scope>
    <source>
        <strain evidence="1">LIBA-6289</strain>
        <plasmid evidence="1">LIBA6289</plasmid>
    </source>
</reference>